<dbReference type="STRING" id="64791.A0A151WIB6"/>
<evidence type="ECO:0000313" key="5">
    <source>
        <dbReference type="Proteomes" id="UP000075809"/>
    </source>
</evidence>
<dbReference type="Proteomes" id="UP000075809">
    <property type="component" value="Unassembled WGS sequence"/>
</dbReference>
<name>A0A151WIB6_9HYME</name>
<feature type="region of interest" description="Disordered" evidence="2">
    <location>
        <begin position="238"/>
        <end position="263"/>
    </location>
</feature>
<keyword evidence="1" id="KW-0479">Metal-binding</keyword>
<feature type="compositionally biased region" description="Basic and acidic residues" evidence="2">
    <location>
        <begin position="238"/>
        <end position="252"/>
    </location>
</feature>
<dbReference type="PANTHER" id="PTHR46888:SF1">
    <property type="entry name" value="RIBONUCLEASE H"/>
    <property type="match status" value="1"/>
</dbReference>
<dbReference type="PROSITE" id="PS50158">
    <property type="entry name" value="ZF_CCHC"/>
    <property type="match status" value="1"/>
</dbReference>
<keyword evidence="1" id="KW-0863">Zinc-finger</keyword>
<dbReference type="InterPro" id="IPR036875">
    <property type="entry name" value="Znf_CCHC_sf"/>
</dbReference>
<accession>A0A151WIB6</accession>
<proteinExistence type="predicted"/>
<protein>
    <recommendedName>
        <fullName evidence="3">CCHC-type domain-containing protein</fullName>
    </recommendedName>
</protein>
<dbReference type="PANTHER" id="PTHR46888">
    <property type="entry name" value="ZINC KNUCKLE DOMAINCONTAINING PROTEIN-RELATED"/>
    <property type="match status" value="1"/>
</dbReference>
<keyword evidence="1" id="KW-0862">Zinc</keyword>
<feature type="domain" description="CCHC-type" evidence="3">
    <location>
        <begin position="273"/>
        <end position="287"/>
    </location>
</feature>
<evidence type="ECO:0000259" key="3">
    <source>
        <dbReference type="PROSITE" id="PS50158"/>
    </source>
</evidence>
<evidence type="ECO:0000313" key="4">
    <source>
        <dbReference type="EMBL" id="KYQ47475.1"/>
    </source>
</evidence>
<organism evidence="4 5">
    <name type="scientific">Mycetomoellerius zeteki</name>
    <dbReference type="NCBI Taxonomy" id="64791"/>
    <lineage>
        <taxon>Eukaryota</taxon>
        <taxon>Metazoa</taxon>
        <taxon>Ecdysozoa</taxon>
        <taxon>Arthropoda</taxon>
        <taxon>Hexapoda</taxon>
        <taxon>Insecta</taxon>
        <taxon>Pterygota</taxon>
        <taxon>Neoptera</taxon>
        <taxon>Endopterygota</taxon>
        <taxon>Hymenoptera</taxon>
        <taxon>Apocrita</taxon>
        <taxon>Aculeata</taxon>
        <taxon>Formicoidea</taxon>
        <taxon>Formicidae</taxon>
        <taxon>Myrmicinae</taxon>
        <taxon>Mycetomoellerius</taxon>
    </lineage>
</organism>
<gene>
    <name evidence="4" type="ORF">ALC60_13500</name>
</gene>
<dbReference type="GO" id="GO:0003676">
    <property type="term" value="F:nucleic acid binding"/>
    <property type="evidence" value="ECO:0007669"/>
    <property type="project" value="InterPro"/>
</dbReference>
<dbReference type="InterPro" id="IPR001878">
    <property type="entry name" value="Znf_CCHC"/>
</dbReference>
<evidence type="ECO:0000256" key="2">
    <source>
        <dbReference type="SAM" id="MobiDB-lite"/>
    </source>
</evidence>
<dbReference type="GO" id="GO:0008270">
    <property type="term" value="F:zinc ion binding"/>
    <property type="evidence" value="ECO:0007669"/>
    <property type="project" value="UniProtKB-KW"/>
</dbReference>
<sequence length="296" mass="33732">MEDSERTTEAITPQTIRWESDHTSETTVLQAVLRELQQLHKEQIRKQAELTAVLQRQDAEIRSLRESLHRASTTNTQISPLTLIGNANSRSASCRHAAGGDRSVFKRESCDVRTPLREEISFKLKPDTFDDDVPLREFFSQFSLIARANGWPEETKTAVLVSCLKGKARAILENVENLETLDFAELKTRVAFQRESIGTELLLEGVTSPKIAVERARAVKLIHENSFGQKGRYFNERKKERVDESKEKKERGNNSGNLFKTRNGVKIGNKRECWECGKESHFRSECPGRTETGNRE</sequence>
<reference evidence="4 5" key="1">
    <citation type="submission" date="2015-09" db="EMBL/GenBank/DDBJ databases">
        <title>Trachymyrmex zeteki WGS genome.</title>
        <authorList>
            <person name="Nygaard S."/>
            <person name="Hu H."/>
            <person name="Boomsma J."/>
            <person name="Zhang G."/>
        </authorList>
    </citation>
    <scope>NUCLEOTIDE SEQUENCE [LARGE SCALE GENOMIC DNA]</scope>
    <source>
        <strain evidence="4">Tzet28-1</strain>
        <tissue evidence="4">Whole body</tissue>
    </source>
</reference>
<dbReference type="SUPFAM" id="SSF57756">
    <property type="entry name" value="Retrovirus zinc finger-like domains"/>
    <property type="match status" value="1"/>
</dbReference>
<keyword evidence="5" id="KW-1185">Reference proteome</keyword>
<dbReference type="EMBL" id="KQ983100">
    <property type="protein sequence ID" value="KYQ47475.1"/>
    <property type="molecule type" value="Genomic_DNA"/>
</dbReference>
<evidence type="ECO:0000256" key="1">
    <source>
        <dbReference type="PROSITE-ProRule" id="PRU00047"/>
    </source>
</evidence>
<dbReference type="AlphaFoldDB" id="A0A151WIB6"/>